<dbReference type="PROSITE" id="PS51980">
    <property type="entry name" value="OCEL"/>
    <property type="match status" value="1"/>
</dbReference>
<gene>
    <name evidence="5" type="ORF">WMY93_026077</name>
</gene>
<comment type="caution">
    <text evidence="5">The sequence shown here is derived from an EMBL/GenBank/DDBJ whole genome shotgun (WGS) entry which is preliminary data.</text>
</comment>
<dbReference type="Pfam" id="PF07303">
    <property type="entry name" value="Occludin_ELL"/>
    <property type="match status" value="1"/>
</dbReference>
<dbReference type="EMBL" id="JBBPFD010000019">
    <property type="protein sequence ID" value="KAK7886456.1"/>
    <property type="molecule type" value="Genomic_DNA"/>
</dbReference>
<feature type="compositionally biased region" description="Basic residues" evidence="3">
    <location>
        <begin position="153"/>
        <end position="166"/>
    </location>
</feature>
<dbReference type="AlphaFoldDB" id="A0AAW0MWL8"/>
<name>A0AAW0MWL8_9GOBI</name>
<dbReference type="GO" id="GO:0000987">
    <property type="term" value="F:cis-regulatory region sequence-specific DNA binding"/>
    <property type="evidence" value="ECO:0007669"/>
    <property type="project" value="TreeGrafter"/>
</dbReference>
<evidence type="ECO:0000259" key="4">
    <source>
        <dbReference type="PROSITE" id="PS51980"/>
    </source>
</evidence>
<dbReference type="GO" id="GO:0032968">
    <property type="term" value="P:positive regulation of transcription elongation by RNA polymerase II"/>
    <property type="evidence" value="ECO:0007669"/>
    <property type="project" value="TreeGrafter"/>
</dbReference>
<reference evidence="6" key="1">
    <citation type="submission" date="2024-04" db="EMBL/GenBank/DDBJ databases">
        <title>Salinicola lusitanus LLJ914,a marine bacterium isolated from the Okinawa Trough.</title>
        <authorList>
            <person name="Li J."/>
        </authorList>
    </citation>
    <scope>NUCLEOTIDE SEQUENCE [LARGE SCALE GENOMIC DNA]</scope>
</reference>
<feature type="compositionally biased region" description="Polar residues" evidence="3">
    <location>
        <begin position="72"/>
        <end position="82"/>
    </location>
</feature>
<dbReference type="PANTHER" id="PTHR23288:SF9">
    <property type="entry name" value="RNA POLYMERASE II ELONGATION FACTOR ELL"/>
    <property type="match status" value="1"/>
</dbReference>
<dbReference type="GO" id="GO:0042795">
    <property type="term" value="P:snRNA transcription by RNA polymerase II"/>
    <property type="evidence" value="ECO:0007669"/>
    <property type="project" value="TreeGrafter"/>
</dbReference>
<dbReference type="GO" id="GO:0008023">
    <property type="term" value="C:transcription elongation factor complex"/>
    <property type="evidence" value="ECO:0007669"/>
    <property type="project" value="TreeGrafter"/>
</dbReference>
<dbReference type="InterPro" id="IPR010844">
    <property type="entry name" value="Occludin_ELL"/>
</dbReference>
<feature type="region of interest" description="Disordered" evidence="3">
    <location>
        <begin position="27"/>
        <end position="168"/>
    </location>
</feature>
<dbReference type="Gene3D" id="6.10.140.340">
    <property type="match status" value="1"/>
</dbReference>
<dbReference type="PANTHER" id="PTHR23288">
    <property type="entry name" value="OCCLUDIN AND RNA POLYMERASE II ELONGATION FACTOR ELL"/>
    <property type="match status" value="1"/>
</dbReference>
<comment type="similarity">
    <text evidence="1 2">Belongs to the ELL/occludin family.</text>
</comment>
<dbReference type="SUPFAM" id="SSF144292">
    <property type="entry name" value="occludin/ELL-like"/>
    <property type="match status" value="1"/>
</dbReference>
<dbReference type="Proteomes" id="UP001460270">
    <property type="component" value="Unassembled WGS sequence"/>
</dbReference>
<evidence type="ECO:0000313" key="6">
    <source>
        <dbReference type="Proteomes" id="UP001460270"/>
    </source>
</evidence>
<evidence type="ECO:0000256" key="3">
    <source>
        <dbReference type="SAM" id="MobiDB-lite"/>
    </source>
</evidence>
<evidence type="ECO:0000313" key="5">
    <source>
        <dbReference type="EMBL" id="KAK7886456.1"/>
    </source>
</evidence>
<proteinExistence type="inferred from homology"/>
<dbReference type="InterPro" id="IPR031176">
    <property type="entry name" value="ELL/occludin"/>
</dbReference>
<protein>
    <recommendedName>
        <fullName evidence="4">OCEL domain-containing protein</fullName>
    </recommendedName>
</protein>
<evidence type="ECO:0000256" key="2">
    <source>
        <dbReference type="PROSITE-ProRule" id="PRU01324"/>
    </source>
</evidence>
<feature type="domain" description="OCEL" evidence="4">
    <location>
        <begin position="74"/>
        <end position="215"/>
    </location>
</feature>
<sequence length="223" mass="25912">MFPSHHLIDSSGSQLVRAQRLFQPQQNLLSVPEAQVSPLRDTPNSSPAHRPKHSLHEDYTDPLVNKRPRISHLSTNPTSGSPNRLRPDRNRPGLTENKNHLDPRKLFDSLSEMDKRLEPGKRPEERREAPENHQNDCDQPPSPLIVPDLTKPKLTRRKSKHKHKEKTVHNQIVQEYRKIKKSNPNYSQDKIRCEYLHSKLAHIKKLISEYDQQQMSADSLRPN</sequence>
<evidence type="ECO:0000256" key="1">
    <source>
        <dbReference type="ARBA" id="ARBA00009171"/>
    </source>
</evidence>
<feature type="compositionally biased region" description="Basic and acidic residues" evidence="3">
    <location>
        <begin position="85"/>
        <end position="136"/>
    </location>
</feature>
<organism evidence="5 6">
    <name type="scientific">Mugilogobius chulae</name>
    <name type="common">yellowstripe goby</name>
    <dbReference type="NCBI Taxonomy" id="88201"/>
    <lineage>
        <taxon>Eukaryota</taxon>
        <taxon>Metazoa</taxon>
        <taxon>Chordata</taxon>
        <taxon>Craniata</taxon>
        <taxon>Vertebrata</taxon>
        <taxon>Euteleostomi</taxon>
        <taxon>Actinopterygii</taxon>
        <taxon>Neopterygii</taxon>
        <taxon>Teleostei</taxon>
        <taxon>Neoteleostei</taxon>
        <taxon>Acanthomorphata</taxon>
        <taxon>Gobiaria</taxon>
        <taxon>Gobiiformes</taxon>
        <taxon>Gobioidei</taxon>
        <taxon>Gobiidae</taxon>
        <taxon>Gobionellinae</taxon>
        <taxon>Mugilogobius</taxon>
    </lineage>
</organism>
<accession>A0AAW0MWL8</accession>
<keyword evidence="6" id="KW-1185">Reference proteome</keyword>